<dbReference type="Gene3D" id="1.10.4200.10">
    <property type="entry name" value="Triphosphoribosyl-dephospho-CoA protein"/>
    <property type="match status" value="1"/>
</dbReference>
<dbReference type="AlphaFoldDB" id="A0A1U7EVN7"/>
<dbReference type="GO" id="GO:0046917">
    <property type="term" value="F:triphosphoribosyl-dephospho-CoA synthase activity"/>
    <property type="evidence" value="ECO:0007669"/>
    <property type="project" value="UniProtKB-EC"/>
</dbReference>
<accession>A0A1U7EVN7</accession>
<dbReference type="EMBL" id="CR936257">
    <property type="protein sequence ID" value="CAI49103.1"/>
    <property type="molecule type" value="Genomic_DNA"/>
</dbReference>
<dbReference type="OrthoDB" id="85890at2157"/>
<proteinExistence type="predicted"/>
<dbReference type="GO" id="GO:0016757">
    <property type="term" value="F:glycosyltransferase activity"/>
    <property type="evidence" value="ECO:0007669"/>
    <property type="project" value="UniProtKB-KW"/>
</dbReference>
<sequence length="291" mass="30602">MAEESTDSRPAAPRRGPAQNAQLALLLEVAGTPKPGNVDRRRDYDDLRLEHFMAGAVGAMGGLAAAADTTPGVGECFERAVAGMAEQSAGNTQFGALLLLVPLVRAAATSRLTPAGTRTVVESTTVEDACGFYRAFEHVDVAVDDPPADADALDVRRGGDAAPELRERALTLADVMALSADRDGVAAELTGGFERSFTAASWLSDDDGPIYQRASRTFLRLLADEPDTFVVTRNGRAAAEEATARAQAVLEGREDADDLAAEFVDRDINPGTTADITAAALFIALQRGLEV</sequence>
<dbReference type="EnsemblBacteria" id="CAI49103">
    <property type="protein sequence ID" value="CAI49103"/>
    <property type="gene ID" value="NP_2024A"/>
</dbReference>
<dbReference type="EC" id="2.4.2.52" evidence="2"/>
<dbReference type="KEGG" id="nph:NP_2024A"/>
<dbReference type="GeneID" id="3701329"/>
<reference evidence="2 3" key="1">
    <citation type="journal article" date="2005" name="Genome Res.">
        <title>Living with two extremes: conclusions from the genome sequence of Natronomonas pharaonis.</title>
        <authorList>
            <person name="Falb M."/>
            <person name="Pfeiffer F."/>
            <person name="Palm P."/>
            <person name="Rodewald K."/>
            <person name="Hickmann V."/>
            <person name="Tittor J."/>
            <person name="Oesterhelt D."/>
        </authorList>
    </citation>
    <scope>NUCLEOTIDE SEQUENCE [LARGE SCALE GENOMIC DNA]</scope>
    <source>
        <strain evidence="3">ATCC 35678 / DSM 2160 / CIP 103997 / JCM 8858 / NBRC 14720 / NCIMB 2260 / Gabara</strain>
    </source>
</reference>
<evidence type="ECO:0000256" key="1">
    <source>
        <dbReference type="SAM" id="MobiDB-lite"/>
    </source>
</evidence>
<dbReference type="PANTHER" id="PTHR42280:SF1">
    <property type="entry name" value="CITG FAMILY PROTEIN"/>
    <property type="match status" value="1"/>
</dbReference>
<name>A0A1U7EVN7_NATPD</name>
<dbReference type="eggNOG" id="arCOG04238">
    <property type="taxonomic scope" value="Archaea"/>
</dbReference>
<organism evidence="2 3">
    <name type="scientific">Natronomonas pharaonis (strain ATCC 35678 / DSM 2160 / CIP 103997 / JCM 8858 / NBRC 14720 / NCIMB 2260 / Gabara)</name>
    <name type="common">Halobacterium pharaonis</name>
    <dbReference type="NCBI Taxonomy" id="348780"/>
    <lineage>
        <taxon>Archaea</taxon>
        <taxon>Methanobacteriati</taxon>
        <taxon>Methanobacteriota</taxon>
        <taxon>Stenosarchaea group</taxon>
        <taxon>Halobacteria</taxon>
        <taxon>Halobacteriales</taxon>
        <taxon>Natronomonadaceae</taxon>
        <taxon>Natronomonas</taxon>
    </lineage>
</organism>
<keyword evidence="3" id="KW-1185">Reference proteome</keyword>
<keyword evidence="2" id="KW-0808">Transferase</keyword>
<dbReference type="Pfam" id="PF01874">
    <property type="entry name" value="CitG"/>
    <property type="match status" value="1"/>
</dbReference>
<dbReference type="GO" id="GO:0005524">
    <property type="term" value="F:ATP binding"/>
    <property type="evidence" value="ECO:0007669"/>
    <property type="project" value="InterPro"/>
</dbReference>
<protein>
    <submittedName>
        <fullName evidence="2">Triphosphoribosyl-dephospho-CoA synthase</fullName>
        <ecNumber evidence="2">2.4.2.52</ecNumber>
    </submittedName>
</protein>
<keyword evidence="2" id="KW-0328">Glycosyltransferase</keyword>
<dbReference type="InterPro" id="IPR002736">
    <property type="entry name" value="CitG"/>
</dbReference>
<dbReference type="STRING" id="348780.NP_2024A"/>
<dbReference type="Proteomes" id="UP000002698">
    <property type="component" value="Chromosome"/>
</dbReference>
<dbReference type="HOGENOM" id="CLU_063627_0_0_2"/>
<dbReference type="PANTHER" id="PTHR42280">
    <property type="entry name" value="CITG FAMILY PROTEIN"/>
    <property type="match status" value="1"/>
</dbReference>
<evidence type="ECO:0000313" key="3">
    <source>
        <dbReference type="Proteomes" id="UP000002698"/>
    </source>
</evidence>
<evidence type="ECO:0000313" key="2">
    <source>
        <dbReference type="EMBL" id="CAI49103.1"/>
    </source>
</evidence>
<dbReference type="RefSeq" id="WP_011322732.1">
    <property type="nucleotide sequence ID" value="NC_007426.1"/>
</dbReference>
<gene>
    <name evidence="2" type="primary">citG</name>
    <name evidence="2" type="ordered locus">NP_2024A</name>
</gene>
<feature type="region of interest" description="Disordered" evidence="1">
    <location>
        <begin position="1"/>
        <end position="20"/>
    </location>
</feature>